<dbReference type="EMBL" id="JBJUIK010000011">
    <property type="protein sequence ID" value="KAL3514623.1"/>
    <property type="molecule type" value="Genomic_DNA"/>
</dbReference>
<feature type="compositionally biased region" description="Polar residues" evidence="2">
    <location>
        <begin position="560"/>
        <end position="569"/>
    </location>
</feature>
<feature type="signal peptide" evidence="4">
    <location>
        <begin position="1"/>
        <end position="28"/>
    </location>
</feature>
<feature type="transmembrane region" description="Helical" evidence="3">
    <location>
        <begin position="510"/>
        <end position="528"/>
    </location>
</feature>
<dbReference type="InterPro" id="IPR036322">
    <property type="entry name" value="WD40_repeat_dom_sf"/>
</dbReference>
<keyword evidence="3" id="KW-1133">Transmembrane helix</keyword>
<keyword evidence="3" id="KW-0472">Membrane</keyword>
<dbReference type="AlphaFoldDB" id="A0ABD2ZA58"/>
<evidence type="ECO:0000256" key="3">
    <source>
        <dbReference type="SAM" id="Phobius"/>
    </source>
</evidence>
<gene>
    <name evidence="5" type="ORF">ACH5RR_027340</name>
</gene>
<feature type="coiled-coil region" evidence="1">
    <location>
        <begin position="58"/>
        <end position="85"/>
    </location>
</feature>
<evidence type="ECO:0000313" key="5">
    <source>
        <dbReference type="EMBL" id="KAL3514623.1"/>
    </source>
</evidence>
<dbReference type="SUPFAM" id="SSF50978">
    <property type="entry name" value="WD40 repeat-like"/>
    <property type="match status" value="1"/>
</dbReference>
<keyword evidence="4" id="KW-0732">Signal</keyword>
<dbReference type="PANTHER" id="PTHR35464">
    <property type="entry name" value="OS06G0115200 PROTEIN"/>
    <property type="match status" value="1"/>
</dbReference>
<evidence type="ECO:0000313" key="6">
    <source>
        <dbReference type="Proteomes" id="UP001630127"/>
    </source>
</evidence>
<keyword evidence="3" id="KW-0812">Transmembrane</keyword>
<keyword evidence="6" id="KW-1185">Reference proteome</keyword>
<name>A0ABD2ZA58_9GENT</name>
<protein>
    <submittedName>
        <fullName evidence="5">Uncharacterized protein</fullName>
    </submittedName>
</protein>
<feature type="chain" id="PRO_5044897059" evidence="4">
    <location>
        <begin position="29"/>
        <end position="646"/>
    </location>
</feature>
<reference evidence="5 6" key="1">
    <citation type="submission" date="2024-11" db="EMBL/GenBank/DDBJ databases">
        <title>A near-complete genome assembly of Cinchona calisaya.</title>
        <authorList>
            <person name="Lian D.C."/>
            <person name="Zhao X.W."/>
            <person name="Wei L."/>
        </authorList>
    </citation>
    <scope>NUCLEOTIDE SEQUENCE [LARGE SCALE GENOMIC DNA]</scope>
    <source>
        <tissue evidence="5">Nenye</tissue>
    </source>
</reference>
<keyword evidence="1" id="KW-0175">Coiled coil</keyword>
<dbReference type="PANTHER" id="PTHR35464:SF1">
    <property type="entry name" value="OS06G0115200 PROTEIN"/>
    <property type="match status" value="1"/>
</dbReference>
<dbReference type="Proteomes" id="UP001630127">
    <property type="component" value="Unassembled WGS sequence"/>
</dbReference>
<evidence type="ECO:0000256" key="4">
    <source>
        <dbReference type="SAM" id="SignalP"/>
    </source>
</evidence>
<evidence type="ECO:0000256" key="1">
    <source>
        <dbReference type="SAM" id="Coils"/>
    </source>
</evidence>
<comment type="caution">
    <text evidence="5">The sequence shown here is derived from an EMBL/GenBank/DDBJ whole genome shotgun (WGS) entry which is preliminary data.</text>
</comment>
<sequence>MAISQKGKFFVLHLLLLFYCFCIISVLAEKKSVETVSLTENEQVVEYKPEISDPLDVIKLQQMQLERMEELVKNLTELLSRLELQFSDHSKVESLVDEKQDGVQENVEFDRRKGDGGGIVEKIEDGILESSVKVGDRAGVVSVTKFSPFWSERFQFVSAVKLGSNPTCINVLPYRDFEGFSKYVAVGDDLGRVYVLARNGDVLCQFDTLSRSPVTAVVSYMSVYKNESIVVTGHEDGSILMHRIWEDSSGEEWSSLQMEDIVKFDTPEVGDGVSPITILEVHHVGRKRYILSTDLSGKIRVFRDNGTVYGLASPSSRTLAFLKQRLLFLTETGAGSLDLRTMKIREAVCEGLNNSVVKSYVFDATERSKAYGFTSDGGLIHVLLLGDIMNFKCRLRSKRKFDMGVPATFQAIQGYLLVGDEERLFVYNVSSQHYVRAGGPKFLFSTGFDGIIASFLNQQQREVNDKKGVVRPIVASNHERLVILSLGSGYVAMYRSNLPVFRNEFNTMQWTSPVLFFILFLFGAWHFFAHKKEALISWGPDDPFSSTSATNGAPLGSGSGDRSFTDSSRNADVVDLRGNGMRVPSRYASPSGYPAGAVNSYRSGTTTDTNSISTAVEPNFRTNQELKLRGSNLESTGFPKEERTYL</sequence>
<dbReference type="InterPro" id="IPR045288">
    <property type="entry name" value="At1g75140-like"/>
</dbReference>
<accession>A0ABD2ZA58</accession>
<proteinExistence type="predicted"/>
<organism evidence="5 6">
    <name type="scientific">Cinchona calisaya</name>
    <dbReference type="NCBI Taxonomy" id="153742"/>
    <lineage>
        <taxon>Eukaryota</taxon>
        <taxon>Viridiplantae</taxon>
        <taxon>Streptophyta</taxon>
        <taxon>Embryophyta</taxon>
        <taxon>Tracheophyta</taxon>
        <taxon>Spermatophyta</taxon>
        <taxon>Magnoliopsida</taxon>
        <taxon>eudicotyledons</taxon>
        <taxon>Gunneridae</taxon>
        <taxon>Pentapetalae</taxon>
        <taxon>asterids</taxon>
        <taxon>lamiids</taxon>
        <taxon>Gentianales</taxon>
        <taxon>Rubiaceae</taxon>
        <taxon>Cinchonoideae</taxon>
        <taxon>Cinchoneae</taxon>
        <taxon>Cinchona</taxon>
    </lineage>
</organism>
<evidence type="ECO:0000256" key="2">
    <source>
        <dbReference type="SAM" id="MobiDB-lite"/>
    </source>
</evidence>
<feature type="region of interest" description="Disordered" evidence="2">
    <location>
        <begin position="547"/>
        <end position="569"/>
    </location>
</feature>